<evidence type="ECO:0000313" key="2">
    <source>
        <dbReference type="Proteomes" id="UP000821865"/>
    </source>
</evidence>
<keyword evidence="2" id="KW-1185">Reference proteome</keyword>
<dbReference type="Proteomes" id="UP000821865">
    <property type="component" value="Chromosome 11"/>
</dbReference>
<evidence type="ECO:0000313" key="1">
    <source>
        <dbReference type="EMBL" id="KAH7970946.1"/>
    </source>
</evidence>
<name>A0ACB8DJV8_DERSI</name>
<proteinExistence type="predicted"/>
<dbReference type="EMBL" id="CM023480">
    <property type="protein sequence ID" value="KAH7970946.1"/>
    <property type="molecule type" value="Genomic_DNA"/>
</dbReference>
<sequence>MQSSASFTSKQLLLIKHERHTTAGTADRILKRVLSVRPLALNPDFASVAIVGGFIVRALRECIPCADCVAMLWAPKNSAPDRGLIAHQDHGGLFYPKQQIVKFLIGLPRFVDCIISQRWSVEEPLKVCVQRTVQELISLPILTCGNTDSDHR</sequence>
<reference evidence="1" key="1">
    <citation type="submission" date="2020-05" db="EMBL/GenBank/DDBJ databases">
        <title>Large-scale comparative analyses of tick genomes elucidate their genetic diversity and vector capacities.</title>
        <authorList>
            <person name="Jia N."/>
            <person name="Wang J."/>
            <person name="Shi W."/>
            <person name="Du L."/>
            <person name="Sun Y."/>
            <person name="Zhan W."/>
            <person name="Jiang J."/>
            <person name="Wang Q."/>
            <person name="Zhang B."/>
            <person name="Ji P."/>
            <person name="Sakyi L.B."/>
            <person name="Cui X."/>
            <person name="Yuan T."/>
            <person name="Jiang B."/>
            <person name="Yang W."/>
            <person name="Lam T.T.-Y."/>
            <person name="Chang Q."/>
            <person name="Ding S."/>
            <person name="Wang X."/>
            <person name="Zhu J."/>
            <person name="Ruan X."/>
            <person name="Zhao L."/>
            <person name="Wei J."/>
            <person name="Que T."/>
            <person name="Du C."/>
            <person name="Cheng J."/>
            <person name="Dai P."/>
            <person name="Han X."/>
            <person name="Huang E."/>
            <person name="Gao Y."/>
            <person name="Liu J."/>
            <person name="Shao H."/>
            <person name="Ye R."/>
            <person name="Li L."/>
            <person name="Wei W."/>
            <person name="Wang X."/>
            <person name="Wang C."/>
            <person name="Yang T."/>
            <person name="Huo Q."/>
            <person name="Li W."/>
            <person name="Guo W."/>
            <person name="Chen H."/>
            <person name="Zhou L."/>
            <person name="Ni X."/>
            <person name="Tian J."/>
            <person name="Zhou Y."/>
            <person name="Sheng Y."/>
            <person name="Liu T."/>
            <person name="Pan Y."/>
            <person name="Xia L."/>
            <person name="Li J."/>
            <person name="Zhao F."/>
            <person name="Cao W."/>
        </authorList>
    </citation>
    <scope>NUCLEOTIDE SEQUENCE</scope>
    <source>
        <strain evidence="1">Dsil-2018</strain>
    </source>
</reference>
<organism evidence="1 2">
    <name type="scientific">Dermacentor silvarum</name>
    <name type="common">Tick</name>
    <dbReference type="NCBI Taxonomy" id="543639"/>
    <lineage>
        <taxon>Eukaryota</taxon>
        <taxon>Metazoa</taxon>
        <taxon>Ecdysozoa</taxon>
        <taxon>Arthropoda</taxon>
        <taxon>Chelicerata</taxon>
        <taxon>Arachnida</taxon>
        <taxon>Acari</taxon>
        <taxon>Parasitiformes</taxon>
        <taxon>Ixodida</taxon>
        <taxon>Ixodoidea</taxon>
        <taxon>Ixodidae</taxon>
        <taxon>Rhipicephalinae</taxon>
        <taxon>Dermacentor</taxon>
    </lineage>
</organism>
<protein>
    <submittedName>
        <fullName evidence="1">Uncharacterized protein</fullName>
    </submittedName>
</protein>
<comment type="caution">
    <text evidence="1">The sequence shown here is derived from an EMBL/GenBank/DDBJ whole genome shotgun (WGS) entry which is preliminary data.</text>
</comment>
<gene>
    <name evidence="1" type="ORF">HPB49_017069</name>
</gene>
<accession>A0ACB8DJV8</accession>